<evidence type="ECO:0000313" key="4">
    <source>
        <dbReference type="EMBL" id="MBB3964892.1"/>
    </source>
</evidence>
<dbReference type="RefSeq" id="WP_183900493.1">
    <property type="nucleotide sequence ID" value="NZ_JACIDW010000006.1"/>
</dbReference>
<reference evidence="4 5" key="1">
    <citation type="submission" date="2020-08" db="EMBL/GenBank/DDBJ databases">
        <title>Genomic Encyclopedia of Type Strains, Phase IV (KMG-IV): sequencing the most valuable type-strain genomes for metagenomic binning, comparative biology and taxonomic classification.</title>
        <authorList>
            <person name="Goeker M."/>
        </authorList>
    </citation>
    <scope>NUCLEOTIDE SEQUENCE [LARGE SCALE GENOMIC DNA]</scope>
    <source>
        <strain evidence="4 5">DSM 26575</strain>
    </source>
</reference>
<evidence type="ECO:0000256" key="1">
    <source>
        <dbReference type="ARBA" id="ARBA00022729"/>
    </source>
</evidence>
<sequence length="283" mass="29772">MKRSLSGVFAALLIASNAYAADLAPAEPIAPPEVTVTEATGWYLRGDVGYGFNDLRGAKYFQGSNASEVDFDRADVDDAWTIGGGVGYQINSYLRTDLTLDYLGKSDFNGSTNGGGAGVGGGACSFSCSSTDISSMTAWSLMANAYVDLGTYGYVTPYVGAGIGGTYVKWKDLNNTSCDTSGSGIGCDPTVTHGGKGSWRFSYGLMAGASIDVTCNVKADVGYRYLRVNGGDMFGYNLNGGPGRDKGFNIHEARVGARYMFGGCQTASYEPPPEIPLQQPVYK</sequence>
<comment type="caution">
    <text evidence="4">The sequence shown here is derived from an EMBL/GenBank/DDBJ whole genome shotgun (WGS) entry which is preliminary data.</text>
</comment>
<dbReference type="EMBL" id="JACIDW010000006">
    <property type="protein sequence ID" value="MBB3964892.1"/>
    <property type="molecule type" value="Genomic_DNA"/>
</dbReference>
<feature type="domain" description="Outer membrane protein beta-barrel" evidence="3">
    <location>
        <begin position="10"/>
        <end position="261"/>
    </location>
</feature>
<name>A0A7W6CPM7_9HYPH</name>
<dbReference type="SUPFAM" id="SSF56925">
    <property type="entry name" value="OMPA-like"/>
    <property type="match status" value="1"/>
</dbReference>
<evidence type="ECO:0000313" key="5">
    <source>
        <dbReference type="Proteomes" id="UP000582090"/>
    </source>
</evidence>
<evidence type="ECO:0000256" key="2">
    <source>
        <dbReference type="SAM" id="SignalP"/>
    </source>
</evidence>
<accession>A0A7W6CPM7</accession>
<gene>
    <name evidence="4" type="ORF">GGQ67_002555</name>
</gene>
<keyword evidence="1 2" id="KW-0732">Signal</keyword>
<keyword evidence="5" id="KW-1185">Reference proteome</keyword>
<organism evidence="4 5">
    <name type="scientific">Rhizobium metallidurans</name>
    <dbReference type="NCBI Taxonomy" id="1265931"/>
    <lineage>
        <taxon>Bacteria</taxon>
        <taxon>Pseudomonadati</taxon>
        <taxon>Pseudomonadota</taxon>
        <taxon>Alphaproteobacteria</taxon>
        <taxon>Hyphomicrobiales</taxon>
        <taxon>Rhizobiaceae</taxon>
        <taxon>Rhizobium/Agrobacterium group</taxon>
        <taxon>Rhizobium</taxon>
    </lineage>
</organism>
<dbReference type="Proteomes" id="UP000582090">
    <property type="component" value="Unassembled WGS sequence"/>
</dbReference>
<dbReference type="Pfam" id="PF13505">
    <property type="entry name" value="OMP_b-brl"/>
    <property type="match status" value="1"/>
</dbReference>
<protein>
    <submittedName>
        <fullName evidence="4">Opacity protein-like surface antigen</fullName>
    </submittedName>
</protein>
<dbReference type="Gene3D" id="2.40.160.20">
    <property type="match status" value="1"/>
</dbReference>
<dbReference type="InterPro" id="IPR011250">
    <property type="entry name" value="OMP/PagP_B-barrel"/>
</dbReference>
<proteinExistence type="predicted"/>
<feature type="signal peptide" evidence="2">
    <location>
        <begin position="1"/>
        <end position="20"/>
    </location>
</feature>
<feature type="chain" id="PRO_5031301139" evidence="2">
    <location>
        <begin position="21"/>
        <end position="283"/>
    </location>
</feature>
<dbReference type="InterPro" id="IPR027385">
    <property type="entry name" value="Beta-barrel_OMP"/>
</dbReference>
<evidence type="ECO:0000259" key="3">
    <source>
        <dbReference type="Pfam" id="PF13505"/>
    </source>
</evidence>
<dbReference type="AlphaFoldDB" id="A0A7W6CPM7"/>